<dbReference type="PANTHER" id="PTHR35011">
    <property type="entry name" value="2,3-DIKETO-L-GULONATE TRAP TRANSPORTER SMALL PERMEASE PROTEIN YIAM"/>
    <property type="match status" value="1"/>
</dbReference>
<dbReference type="EMBL" id="QYTW02000002">
    <property type="protein sequence ID" value="RST61171.1"/>
    <property type="molecule type" value="Genomic_DNA"/>
</dbReference>
<dbReference type="PANTHER" id="PTHR35011:SF10">
    <property type="entry name" value="TRAP TRANSPORTER SMALL PERMEASE PROTEIN"/>
    <property type="match status" value="1"/>
</dbReference>
<keyword evidence="5 9" id="KW-0812">Transmembrane</keyword>
<keyword evidence="7 9" id="KW-0472">Membrane</keyword>
<accession>A0A429XCZ9</accession>
<feature type="domain" description="Tripartite ATP-independent periplasmic transporters DctQ component" evidence="10">
    <location>
        <begin position="24"/>
        <end position="154"/>
    </location>
</feature>
<evidence type="ECO:0000259" key="10">
    <source>
        <dbReference type="Pfam" id="PF04290"/>
    </source>
</evidence>
<gene>
    <name evidence="11" type="ORF">D5F11_003740</name>
</gene>
<dbReference type="GO" id="GO:0005886">
    <property type="term" value="C:plasma membrane"/>
    <property type="evidence" value="ECO:0007669"/>
    <property type="project" value="UniProtKB-SubCell"/>
</dbReference>
<dbReference type="InterPro" id="IPR007387">
    <property type="entry name" value="TRAP_DctQ"/>
</dbReference>
<keyword evidence="6 9" id="KW-1133">Transmembrane helix</keyword>
<dbReference type="Pfam" id="PF04290">
    <property type="entry name" value="DctQ"/>
    <property type="match status" value="1"/>
</dbReference>
<keyword evidence="4" id="KW-0997">Cell inner membrane</keyword>
<dbReference type="OrthoDB" id="2085311at2"/>
<evidence type="ECO:0000256" key="1">
    <source>
        <dbReference type="ARBA" id="ARBA00004429"/>
    </source>
</evidence>
<evidence type="ECO:0000313" key="11">
    <source>
        <dbReference type="EMBL" id="RST61171.1"/>
    </source>
</evidence>
<evidence type="ECO:0000256" key="5">
    <source>
        <dbReference type="ARBA" id="ARBA00022692"/>
    </source>
</evidence>
<organism evidence="11 12">
    <name type="scientific">Siminovitchia terrae</name>
    <name type="common">Bacillus terrae</name>
    <dbReference type="NCBI Taxonomy" id="1914933"/>
    <lineage>
        <taxon>Bacteria</taxon>
        <taxon>Bacillati</taxon>
        <taxon>Bacillota</taxon>
        <taxon>Bacilli</taxon>
        <taxon>Bacillales</taxon>
        <taxon>Bacillaceae</taxon>
        <taxon>Siminovitchia</taxon>
    </lineage>
</organism>
<evidence type="ECO:0000256" key="4">
    <source>
        <dbReference type="ARBA" id="ARBA00022519"/>
    </source>
</evidence>
<comment type="caution">
    <text evidence="11">The sequence shown here is derived from an EMBL/GenBank/DDBJ whole genome shotgun (WGS) entry which is preliminary data.</text>
</comment>
<dbReference type="GO" id="GO:0022857">
    <property type="term" value="F:transmembrane transporter activity"/>
    <property type="evidence" value="ECO:0007669"/>
    <property type="project" value="TreeGrafter"/>
</dbReference>
<dbReference type="AlphaFoldDB" id="A0A429XCZ9"/>
<evidence type="ECO:0000256" key="9">
    <source>
        <dbReference type="SAM" id="Phobius"/>
    </source>
</evidence>
<dbReference type="GO" id="GO:0015740">
    <property type="term" value="P:C4-dicarboxylate transport"/>
    <property type="evidence" value="ECO:0007669"/>
    <property type="project" value="TreeGrafter"/>
</dbReference>
<keyword evidence="2" id="KW-0813">Transport</keyword>
<comment type="subcellular location">
    <subcellularLocation>
        <location evidence="1">Cell inner membrane</location>
        <topology evidence="1">Multi-pass membrane protein</topology>
    </subcellularLocation>
</comment>
<dbReference type="RefSeq" id="WP_120114641.1">
    <property type="nucleotide sequence ID" value="NZ_QYTW02000002.1"/>
</dbReference>
<keyword evidence="3" id="KW-1003">Cell membrane</keyword>
<comment type="similarity">
    <text evidence="8">Belongs to the TRAP transporter small permease family.</text>
</comment>
<name>A0A429XCZ9_SIMTE</name>
<sequence>MLRKAVNRITDVFGVIGIFLIIGLCCLVIIEIINRNFLYLGMDWTIEMTEYMLAFITFCGAGWLLKADGHIKFDLITERLSPTYKRASNILSSSIGFLITAILTFFGFYKVAGLISQGTVTETVLELPQALLIGIVPVGLLIASLQFLFRIIDSVNEFPSERKGDS</sequence>
<dbReference type="Proteomes" id="UP000287296">
    <property type="component" value="Unassembled WGS sequence"/>
</dbReference>
<evidence type="ECO:0000256" key="6">
    <source>
        <dbReference type="ARBA" id="ARBA00022989"/>
    </source>
</evidence>
<evidence type="ECO:0000256" key="7">
    <source>
        <dbReference type="ARBA" id="ARBA00023136"/>
    </source>
</evidence>
<evidence type="ECO:0000256" key="3">
    <source>
        <dbReference type="ARBA" id="ARBA00022475"/>
    </source>
</evidence>
<evidence type="ECO:0000256" key="2">
    <source>
        <dbReference type="ARBA" id="ARBA00022448"/>
    </source>
</evidence>
<evidence type="ECO:0000256" key="8">
    <source>
        <dbReference type="ARBA" id="ARBA00038436"/>
    </source>
</evidence>
<feature type="transmembrane region" description="Helical" evidence="9">
    <location>
        <begin position="87"/>
        <end position="109"/>
    </location>
</feature>
<reference evidence="11 12" key="1">
    <citation type="submission" date="2018-12" db="EMBL/GenBank/DDBJ databases">
        <authorList>
            <person name="Sun L."/>
            <person name="Chen Z."/>
        </authorList>
    </citation>
    <scope>NUCLEOTIDE SEQUENCE [LARGE SCALE GENOMIC DNA]</scope>
    <source>
        <strain evidence="11 12">LMG 29736</strain>
    </source>
</reference>
<dbReference type="InterPro" id="IPR055348">
    <property type="entry name" value="DctQ"/>
</dbReference>
<protein>
    <submittedName>
        <fullName evidence="11">TRAP transporter small permease</fullName>
    </submittedName>
</protein>
<feature type="transmembrane region" description="Helical" evidence="9">
    <location>
        <begin position="129"/>
        <end position="152"/>
    </location>
</feature>
<evidence type="ECO:0000313" key="12">
    <source>
        <dbReference type="Proteomes" id="UP000287296"/>
    </source>
</evidence>
<feature type="transmembrane region" description="Helical" evidence="9">
    <location>
        <begin position="12"/>
        <end position="33"/>
    </location>
</feature>
<proteinExistence type="inferred from homology"/>
<feature type="transmembrane region" description="Helical" evidence="9">
    <location>
        <begin position="48"/>
        <end position="66"/>
    </location>
</feature>